<dbReference type="AlphaFoldDB" id="A0A2S2QA21"/>
<evidence type="ECO:0000256" key="2">
    <source>
        <dbReference type="ARBA" id="ARBA00005300"/>
    </source>
</evidence>
<proteinExistence type="inferred from homology"/>
<dbReference type="PANTHER" id="PTHR10642:SF26">
    <property type="entry name" value="RIBONUCLEASE H1"/>
    <property type="match status" value="1"/>
</dbReference>
<keyword evidence="5" id="KW-0479">Metal-binding</keyword>
<name>A0A2S2QA21_9HEMI</name>
<dbReference type="GO" id="GO:0004523">
    <property type="term" value="F:RNA-DNA hybrid ribonuclease activity"/>
    <property type="evidence" value="ECO:0007669"/>
    <property type="project" value="UniProtKB-EC"/>
</dbReference>
<evidence type="ECO:0000256" key="5">
    <source>
        <dbReference type="ARBA" id="ARBA00022723"/>
    </source>
</evidence>
<keyword evidence="4" id="KW-0540">Nuclease</keyword>
<evidence type="ECO:0000256" key="4">
    <source>
        <dbReference type="ARBA" id="ARBA00022722"/>
    </source>
</evidence>
<gene>
    <name evidence="9" type="ORF">g.15378</name>
</gene>
<dbReference type="EMBL" id="GGMS01005372">
    <property type="protein sequence ID" value="MBY74575.1"/>
    <property type="molecule type" value="Transcribed_RNA"/>
</dbReference>
<comment type="catalytic activity">
    <reaction evidence="1">
        <text>Endonucleolytic cleavage to 5'-phosphomonoester.</text>
        <dbReference type="EC" id="3.1.26.4"/>
    </reaction>
</comment>
<evidence type="ECO:0000313" key="9">
    <source>
        <dbReference type="EMBL" id="MBY74575.1"/>
    </source>
</evidence>
<accession>A0A2S2QA21</accession>
<dbReference type="GO" id="GO:0043137">
    <property type="term" value="P:DNA replication, removal of RNA primer"/>
    <property type="evidence" value="ECO:0007669"/>
    <property type="project" value="TreeGrafter"/>
</dbReference>
<dbReference type="CDD" id="cd09276">
    <property type="entry name" value="Rnase_HI_RT_non_LTR"/>
    <property type="match status" value="1"/>
</dbReference>
<evidence type="ECO:0000256" key="6">
    <source>
        <dbReference type="ARBA" id="ARBA00022759"/>
    </source>
</evidence>
<dbReference type="InterPro" id="IPR036397">
    <property type="entry name" value="RNaseH_sf"/>
</dbReference>
<reference evidence="9" key="1">
    <citation type="submission" date="2018-04" db="EMBL/GenBank/DDBJ databases">
        <title>Transcriptome assembly of Sipha flava.</title>
        <authorList>
            <person name="Scully E.D."/>
            <person name="Geib S.M."/>
            <person name="Palmer N.A."/>
            <person name="Koch K."/>
            <person name="Bradshaw J."/>
            <person name="Heng-Moss T."/>
            <person name="Sarath G."/>
        </authorList>
    </citation>
    <scope>NUCLEOTIDE SEQUENCE</scope>
</reference>
<dbReference type="PANTHER" id="PTHR10642">
    <property type="entry name" value="RIBONUCLEASE H1"/>
    <property type="match status" value="1"/>
</dbReference>
<dbReference type="GO" id="GO:0046872">
    <property type="term" value="F:metal ion binding"/>
    <property type="evidence" value="ECO:0007669"/>
    <property type="project" value="UniProtKB-KW"/>
</dbReference>
<dbReference type="SUPFAM" id="SSF53098">
    <property type="entry name" value="Ribonuclease H-like"/>
    <property type="match status" value="1"/>
</dbReference>
<organism evidence="9">
    <name type="scientific">Sipha flava</name>
    <name type="common">yellow sugarcane aphid</name>
    <dbReference type="NCBI Taxonomy" id="143950"/>
    <lineage>
        <taxon>Eukaryota</taxon>
        <taxon>Metazoa</taxon>
        <taxon>Ecdysozoa</taxon>
        <taxon>Arthropoda</taxon>
        <taxon>Hexapoda</taxon>
        <taxon>Insecta</taxon>
        <taxon>Pterygota</taxon>
        <taxon>Neoptera</taxon>
        <taxon>Paraneoptera</taxon>
        <taxon>Hemiptera</taxon>
        <taxon>Sternorrhyncha</taxon>
        <taxon>Aphidomorpha</taxon>
        <taxon>Aphidoidea</taxon>
        <taxon>Aphididae</taxon>
        <taxon>Sipha</taxon>
    </lineage>
</organism>
<comment type="similarity">
    <text evidence="2">Belongs to the RNase H family.</text>
</comment>
<keyword evidence="6" id="KW-0255">Endonuclease</keyword>
<dbReference type="GO" id="GO:0003676">
    <property type="term" value="F:nucleic acid binding"/>
    <property type="evidence" value="ECO:0007669"/>
    <property type="project" value="InterPro"/>
</dbReference>
<protein>
    <recommendedName>
        <fullName evidence="3">ribonuclease H</fullName>
        <ecNumber evidence="3">3.1.26.4</ecNumber>
    </recommendedName>
</protein>
<evidence type="ECO:0000259" key="8">
    <source>
        <dbReference type="PROSITE" id="PS50879"/>
    </source>
</evidence>
<feature type="domain" description="RNase H type-1" evidence="8">
    <location>
        <begin position="84"/>
        <end position="210"/>
    </location>
</feature>
<keyword evidence="7" id="KW-0378">Hydrolase</keyword>
<dbReference type="InterPro" id="IPR012337">
    <property type="entry name" value="RNaseH-like_sf"/>
</dbReference>
<evidence type="ECO:0000256" key="1">
    <source>
        <dbReference type="ARBA" id="ARBA00000077"/>
    </source>
</evidence>
<dbReference type="PROSITE" id="PS50879">
    <property type="entry name" value="RNASE_H_1"/>
    <property type="match status" value="1"/>
</dbReference>
<dbReference type="InterPro" id="IPR002156">
    <property type="entry name" value="RNaseH_domain"/>
</dbReference>
<evidence type="ECO:0000256" key="7">
    <source>
        <dbReference type="ARBA" id="ARBA00022801"/>
    </source>
</evidence>
<dbReference type="InterPro" id="IPR050092">
    <property type="entry name" value="RNase_H"/>
</dbReference>
<dbReference type="OrthoDB" id="6621833at2759"/>
<dbReference type="Gene3D" id="3.30.420.10">
    <property type="entry name" value="Ribonuclease H-like superfamily/Ribonuclease H"/>
    <property type="match status" value="1"/>
</dbReference>
<sequence>MSCNLAIKLARNNMVSSVQSCPSIQAIVNENNLYLKDIIISQTPFFPPWTSISNMIDASLTSLPKNTTNSHIYIQEFKNILDQYSNFIKIYTDASKTENNVEIAINDIEEITYKLLVECSIYIIEAIAIFKALEYSLEKQNNNFVILSDSLSSIISIVNTHKPNDISKKIQLAISAHHAKGNVIKLMWIPGHSSIEGNEKADMLAKKTALTTPNGIIANISHQDAKRTIKLISAKSWQNFWSTQRT</sequence>
<evidence type="ECO:0000256" key="3">
    <source>
        <dbReference type="ARBA" id="ARBA00012180"/>
    </source>
</evidence>
<dbReference type="Pfam" id="PF00075">
    <property type="entry name" value="RNase_H"/>
    <property type="match status" value="1"/>
</dbReference>
<dbReference type="EC" id="3.1.26.4" evidence="3"/>